<reference evidence="1 2" key="1">
    <citation type="submission" date="2021-09" db="EMBL/GenBank/DDBJ databases">
        <title>Isoptericola luteus sp. nov., a novel bacterium isolated from Harbin, the capital city of Heilongjiang province.</title>
        <authorList>
            <person name="Li J."/>
        </authorList>
    </citation>
    <scope>NUCLEOTIDE SEQUENCE [LARGE SCALE GENOMIC DNA]</scope>
    <source>
        <strain evidence="1 2">NEAU-Y5</strain>
    </source>
</reference>
<evidence type="ECO:0000313" key="1">
    <source>
        <dbReference type="EMBL" id="MCA5893000.1"/>
    </source>
</evidence>
<dbReference type="CDD" id="cd02440">
    <property type="entry name" value="AdoMet_MTases"/>
    <property type="match status" value="1"/>
</dbReference>
<comment type="caution">
    <text evidence="1">The sequence shown here is derived from an EMBL/GenBank/DDBJ whole genome shotgun (WGS) entry which is preliminary data.</text>
</comment>
<gene>
    <name evidence="1" type="ORF">LEP48_06480</name>
</gene>
<proteinExistence type="predicted"/>
<dbReference type="GO" id="GO:0032259">
    <property type="term" value="P:methylation"/>
    <property type="evidence" value="ECO:0007669"/>
    <property type="project" value="UniProtKB-KW"/>
</dbReference>
<keyword evidence="1" id="KW-0808">Transferase</keyword>
<dbReference type="Pfam" id="PF13578">
    <property type="entry name" value="Methyltransf_24"/>
    <property type="match status" value="1"/>
</dbReference>
<dbReference type="GO" id="GO:0008168">
    <property type="term" value="F:methyltransferase activity"/>
    <property type="evidence" value="ECO:0007669"/>
    <property type="project" value="UniProtKB-KW"/>
</dbReference>
<dbReference type="EC" id="2.1.1.-" evidence="1"/>
<keyword evidence="1" id="KW-0489">Methyltransferase</keyword>
<dbReference type="InterPro" id="IPR029063">
    <property type="entry name" value="SAM-dependent_MTases_sf"/>
</dbReference>
<dbReference type="SUPFAM" id="SSF53335">
    <property type="entry name" value="S-adenosyl-L-methionine-dependent methyltransferases"/>
    <property type="match status" value="1"/>
</dbReference>
<protein>
    <submittedName>
        <fullName evidence="1">Class I SAM-dependent methyltransferase</fullName>
        <ecNumber evidence="1">2.1.1.-</ecNumber>
    </submittedName>
</protein>
<sequence length="234" mass="26560">MTSGALLRESTSASSRVTKMLIREPRRLWIAIRGAARLGTQLVRDPHQFAYLRRWVPTVERSTLDLELPWLPFQVIDRLDEVLTPASRVFEYGGGGSTLWMAQRAGEVVTAEHDPEWAELLSERTAPLSNVTLLIRSAANQYADYVPAIDDYPDEYFDVVIVDGRERVRCFEHALHKVRPGGMLLLDDTERARYAPAFDLAREHRHVTIRGIAPCKSQAAHTTVWLPRDTSEGR</sequence>
<dbReference type="EMBL" id="JAIXCQ010000003">
    <property type="protein sequence ID" value="MCA5893000.1"/>
    <property type="molecule type" value="Genomic_DNA"/>
</dbReference>
<dbReference type="Proteomes" id="UP001319870">
    <property type="component" value="Unassembled WGS sequence"/>
</dbReference>
<organism evidence="1 2">
    <name type="scientific">Isoptericola luteus</name>
    <dbReference type="NCBI Taxonomy" id="2879484"/>
    <lineage>
        <taxon>Bacteria</taxon>
        <taxon>Bacillati</taxon>
        <taxon>Actinomycetota</taxon>
        <taxon>Actinomycetes</taxon>
        <taxon>Micrococcales</taxon>
        <taxon>Promicromonosporaceae</taxon>
        <taxon>Isoptericola</taxon>
    </lineage>
</organism>
<dbReference type="RefSeq" id="WP_225564754.1">
    <property type="nucleotide sequence ID" value="NZ_JAIXCQ010000003.1"/>
</dbReference>
<dbReference type="Gene3D" id="3.40.50.150">
    <property type="entry name" value="Vaccinia Virus protein VP39"/>
    <property type="match status" value="1"/>
</dbReference>
<keyword evidence="2" id="KW-1185">Reference proteome</keyword>
<name>A0ABS7ZGQ8_9MICO</name>
<evidence type="ECO:0000313" key="2">
    <source>
        <dbReference type="Proteomes" id="UP001319870"/>
    </source>
</evidence>
<accession>A0ABS7ZGQ8</accession>